<accession>A0A7J6WYY3</accession>
<reference evidence="2 3" key="1">
    <citation type="submission" date="2020-06" db="EMBL/GenBank/DDBJ databases">
        <title>Transcriptomic and genomic resources for Thalictrum thalictroides and T. hernandezii: Facilitating candidate gene discovery in an emerging model plant lineage.</title>
        <authorList>
            <person name="Arias T."/>
            <person name="Riano-Pachon D.M."/>
            <person name="Di Stilio V.S."/>
        </authorList>
    </citation>
    <scope>NUCLEOTIDE SEQUENCE [LARGE SCALE GENOMIC DNA]</scope>
    <source>
        <strain evidence="3">cv. WT478/WT964</strain>
        <tissue evidence="2">Leaves</tissue>
    </source>
</reference>
<name>A0A7J6WYY3_THATH</name>
<dbReference type="Proteomes" id="UP000554482">
    <property type="component" value="Unassembled WGS sequence"/>
</dbReference>
<proteinExistence type="predicted"/>
<dbReference type="EMBL" id="JABWDY010007785">
    <property type="protein sequence ID" value="KAF5202661.1"/>
    <property type="molecule type" value="Genomic_DNA"/>
</dbReference>
<evidence type="ECO:0000256" key="1">
    <source>
        <dbReference type="SAM" id="SignalP"/>
    </source>
</evidence>
<feature type="signal peptide" evidence="1">
    <location>
        <begin position="1"/>
        <end position="21"/>
    </location>
</feature>
<gene>
    <name evidence="2" type="ORF">FRX31_007752</name>
</gene>
<dbReference type="AlphaFoldDB" id="A0A7J6WYY3"/>
<comment type="caution">
    <text evidence="2">The sequence shown here is derived from an EMBL/GenBank/DDBJ whole genome shotgun (WGS) entry which is preliminary data.</text>
</comment>
<keyword evidence="3" id="KW-1185">Reference proteome</keyword>
<protein>
    <submittedName>
        <fullName evidence="2">Uncharacterized protein</fullName>
    </submittedName>
</protein>
<keyword evidence="1" id="KW-0732">Signal</keyword>
<dbReference type="Gene3D" id="1.10.520.10">
    <property type="match status" value="1"/>
</dbReference>
<evidence type="ECO:0000313" key="3">
    <source>
        <dbReference type="Proteomes" id="UP000554482"/>
    </source>
</evidence>
<evidence type="ECO:0000313" key="2">
    <source>
        <dbReference type="EMBL" id="KAF5202661.1"/>
    </source>
</evidence>
<organism evidence="2 3">
    <name type="scientific">Thalictrum thalictroides</name>
    <name type="common">Rue-anemone</name>
    <name type="synonym">Anemone thalictroides</name>
    <dbReference type="NCBI Taxonomy" id="46969"/>
    <lineage>
        <taxon>Eukaryota</taxon>
        <taxon>Viridiplantae</taxon>
        <taxon>Streptophyta</taxon>
        <taxon>Embryophyta</taxon>
        <taxon>Tracheophyta</taxon>
        <taxon>Spermatophyta</taxon>
        <taxon>Magnoliopsida</taxon>
        <taxon>Ranunculales</taxon>
        <taxon>Ranunculaceae</taxon>
        <taxon>Thalictroideae</taxon>
        <taxon>Thalictrum</taxon>
    </lineage>
</organism>
<sequence>MSSPIFFFCCLVLLFLGQANSMLSTEFYDTSFPEAETIISSAMSQAFKRDPTLAASQVHQWLKKQLLMEINCAWVLKKTKI</sequence>
<feature type="chain" id="PRO_5029864360" evidence="1">
    <location>
        <begin position="22"/>
        <end position="81"/>
    </location>
</feature>